<dbReference type="InterPro" id="IPR013320">
    <property type="entry name" value="ConA-like_dom_sf"/>
</dbReference>
<sequence>MLRKTPSAIAAGRYGNSWIFMLRLTRKFQGKGRLMRRRLALSSHFGAMVGLAAMLCARAGAATPPSQHNTVLAPTGEATYTLTDLRPFSLMIDQAYRTDIIPGDALARGYHSNWFARTMFGFHLASMTRHPEPWRRVKPAAMLRLDKPVLLSAQSFHMEMRLLVGKAPDHVNLDIARFRADATHTPLALFTQGDTIRLRHCLTRKKCETVIVGTLAQGREAHIIMDARPEGALSVRVNGTPNVIPFSSFKSRQQLFFETGIGSDNDVNEDYAPESAELLSLTIHS</sequence>
<evidence type="ECO:0000313" key="1">
    <source>
        <dbReference type="EMBL" id="UYH51165.1"/>
    </source>
</evidence>
<dbReference type="EMBL" id="CP107052">
    <property type="protein sequence ID" value="UYH51165.1"/>
    <property type="molecule type" value="Genomic_DNA"/>
</dbReference>
<accession>A0ABY6GID0</accession>
<organism evidence="1 2">
    <name type="scientific">Candidatus Kirkpatrickella diaphorinae</name>
    <dbReference type="NCBI Taxonomy" id="2984322"/>
    <lineage>
        <taxon>Bacteria</taxon>
        <taxon>Pseudomonadati</taxon>
        <taxon>Pseudomonadota</taxon>
        <taxon>Alphaproteobacteria</taxon>
        <taxon>Acetobacterales</taxon>
        <taxon>Acetobacteraceae</taxon>
        <taxon>Candidatus Kirkpatrickella</taxon>
    </lineage>
</organism>
<keyword evidence="2" id="KW-1185">Reference proteome</keyword>
<gene>
    <name evidence="1" type="ORF">N5W20_08765</name>
</gene>
<dbReference type="RefSeq" id="WP_319806759.1">
    <property type="nucleotide sequence ID" value="NZ_CP107052.1"/>
</dbReference>
<protein>
    <recommendedName>
        <fullName evidence="3">Alginate lyase 2 domain-containing protein</fullName>
    </recommendedName>
</protein>
<evidence type="ECO:0000313" key="2">
    <source>
        <dbReference type="Proteomes" id="UP001163831"/>
    </source>
</evidence>
<proteinExistence type="predicted"/>
<dbReference type="Proteomes" id="UP001163831">
    <property type="component" value="Chromosome"/>
</dbReference>
<evidence type="ECO:0008006" key="3">
    <source>
        <dbReference type="Google" id="ProtNLM"/>
    </source>
</evidence>
<dbReference type="SUPFAM" id="SSF49899">
    <property type="entry name" value="Concanavalin A-like lectins/glucanases"/>
    <property type="match status" value="1"/>
</dbReference>
<name>A0ABY6GID0_9PROT</name>
<reference evidence="1" key="1">
    <citation type="submission" date="2022-10" db="EMBL/GenBank/DDBJ databases">
        <title>Candidatus Kirkpatrella diaphorinas gen. nov., sp. nov., an uncultured endosymbiont identified in a population of Diaphorina citri from Hawaii.</title>
        <authorList>
            <person name="Henry E.M."/>
            <person name="Carlson C.R."/>
            <person name="Kuo Y.-W."/>
        </authorList>
    </citation>
    <scope>NUCLEOTIDE SEQUENCE</scope>
    <source>
        <strain evidence="1">CADCRV1</strain>
    </source>
</reference>